<comment type="caution">
    <text evidence="2">The sequence shown here is derived from an EMBL/GenBank/DDBJ whole genome shotgun (WGS) entry which is preliminary data.</text>
</comment>
<sequence>MRRNSHLDMSAGAKHWNALDDGDASTYAPSAVPPYDPYGPDSDDYAARTREQVMELPGGLVRVDYGVAA</sequence>
<dbReference type="AlphaFoldDB" id="A0A2W5L3K4"/>
<dbReference type="EMBL" id="QFPJ01000004">
    <property type="protein sequence ID" value="PZQ23892.1"/>
    <property type="molecule type" value="Genomic_DNA"/>
</dbReference>
<dbReference type="Proteomes" id="UP000248597">
    <property type="component" value="Unassembled WGS sequence"/>
</dbReference>
<accession>A0A2W5L3K4</accession>
<proteinExistence type="predicted"/>
<gene>
    <name evidence="2" type="ORF">DI569_02660</name>
</gene>
<evidence type="ECO:0000313" key="3">
    <source>
        <dbReference type="Proteomes" id="UP000248597"/>
    </source>
</evidence>
<feature type="region of interest" description="Disordered" evidence="1">
    <location>
        <begin position="25"/>
        <end position="44"/>
    </location>
</feature>
<evidence type="ECO:0000256" key="1">
    <source>
        <dbReference type="SAM" id="MobiDB-lite"/>
    </source>
</evidence>
<protein>
    <submittedName>
        <fullName evidence="2">Uncharacterized protein</fullName>
    </submittedName>
</protein>
<reference evidence="2 3" key="1">
    <citation type="submission" date="2017-08" db="EMBL/GenBank/DDBJ databases">
        <title>Infants hospitalized years apart are colonized by the same room-sourced microbial strains.</title>
        <authorList>
            <person name="Brooks B."/>
            <person name="Olm M.R."/>
            <person name="Firek B.A."/>
            <person name="Baker R."/>
            <person name="Thomas B.C."/>
            <person name="Morowitz M.J."/>
            <person name="Banfield J.F."/>
        </authorList>
    </citation>
    <scope>NUCLEOTIDE SEQUENCE [LARGE SCALE GENOMIC DNA]</scope>
    <source>
        <strain evidence="2">S2_005_003_R2_47</strain>
    </source>
</reference>
<evidence type="ECO:0000313" key="2">
    <source>
        <dbReference type="EMBL" id="PZQ23892.1"/>
    </source>
</evidence>
<organism evidence="2 3">
    <name type="scientific">Sphingopyxis macrogoltabida</name>
    <name type="common">Sphingomonas macrogoltabidus</name>
    <dbReference type="NCBI Taxonomy" id="33050"/>
    <lineage>
        <taxon>Bacteria</taxon>
        <taxon>Pseudomonadati</taxon>
        <taxon>Pseudomonadota</taxon>
        <taxon>Alphaproteobacteria</taxon>
        <taxon>Sphingomonadales</taxon>
        <taxon>Sphingomonadaceae</taxon>
        <taxon>Sphingopyxis</taxon>
    </lineage>
</organism>
<name>A0A2W5L3K4_SPHMC</name>